<dbReference type="Pfam" id="PF25808">
    <property type="entry name" value="TPR_LAA1_C"/>
    <property type="match status" value="1"/>
</dbReference>
<dbReference type="Pfam" id="PF20210">
    <property type="entry name" value="Laa1_Sip1_HTR5"/>
    <property type="match status" value="1"/>
</dbReference>
<dbReference type="GO" id="GO:0016020">
    <property type="term" value="C:membrane"/>
    <property type="evidence" value="ECO:0007669"/>
    <property type="project" value="TreeGrafter"/>
</dbReference>
<evidence type="ECO:0000313" key="4">
    <source>
        <dbReference type="EMBL" id="TDL16333.1"/>
    </source>
</evidence>
<organism evidence="4 5">
    <name type="scientific">Rickenella mellea</name>
    <dbReference type="NCBI Taxonomy" id="50990"/>
    <lineage>
        <taxon>Eukaryota</taxon>
        <taxon>Fungi</taxon>
        <taxon>Dikarya</taxon>
        <taxon>Basidiomycota</taxon>
        <taxon>Agaricomycotina</taxon>
        <taxon>Agaricomycetes</taxon>
        <taxon>Hymenochaetales</taxon>
        <taxon>Rickenellaceae</taxon>
        <taxon>Rickenella</taxon>
    </lineage>
</organism>
<evidence type="ECO:0000256" key="2">
    <source>
        <dbReference type="SAM" id="MobiDB-lite"/>
    </source>
</evidence>
<dbReference type="GO" id="GO:0005794">
    <property type="term" value="C:Golgi apparatus"/>
    <property type="evidence" value="ECO:0007669"/>
    <property type="project" value="TreeGrafter"/>
</dbReference>
<dbReference type="InterPro" id="IPR011989">
    <property type="entry name" value="ARM-like"/>
</dbReference>
<protein>
    <submittedName>
        <fullName evidence="4">Clathrin-coated vesicle protein</fullName>
    </submittedName>
</protein>
<dbReference type="STRING" id="50990.A0A4Y7PLM0"/>
<evidence type="ECO:0000313" key="5">
    <source>
        <dbReference type="Proteomes" id="UP000294933"/>
    </source>
</evidence>
<dbReference type="GO" id="GO:0008104">
    <property type="term" value="P:intracellular protein localization"/>
    <property type="evidence" value="ECO:0007669"/>
    <property type="project" value="TreeGrafter"/>
</dbReference>
<dbReference type="InterPro" id="IPR046837">
    <property type="entry name" value="Laa1/Sip1/HEATR5-like_HEAT"/>
</dbReference>
<sequence length="2022" mass="219055">MSETNFEFDESRISGDEGEIYLLQWLSSTEKELLSSSVEVLKASQNSLEERLLKVITAPEPYPTPGRPLRELVARCLVVLYTRGETKTMFDTLQAFLKITGEFKVYDRDINKVAAFYCVGELMTAFGAQVMSFMSEIASTALKTLRSSSSSVLLRFHSLVTLKKSLTTAGRAVTDQVMKDILKQTKSSLSDKSLPVQRAAADVLITSYPADDGNRSVLDVESIVWLCTKSLDGADQETRRSLARLVGHILASTQTQRAPPPVDTSKKGKKDQKEEDDDVMSPSAAASDSAKKIMTPSEMLSQLSAQFAKPNVSRKTRIGIFDFYASLLVTLGSGFVEANYAIIIRHFFTEIISNTRNQSNRYEVLLLRKLVGILIRDLIGVRLLSEQGQIGAIQELSNSYLKRWPALMPGQTAPNASVLVIALKEVAGLLQQLGNAPPPVQDVLAEPLVTLLAHPNHSTRVGTAWALRCFCFSTPLRLPKIILNVMEMLQRDMSSLSTPTAPSDINLRAVGHAYGLGALFAVIPERPLYVSYDISAKVLDMAIQLLKRAGEHDIQVAGVEVEVAWTSIASLMALGPNFVRAHLPQLLVLWRNALPKPTSKDTSAGTGRSSAEWMFLLHVRESALGAILCFLRHNSPTLVTLDVARRISSLLSNALLFANAFVSQHVDEHQDQQFQPTPKGITITAREALLRRRVYQCFSALGFSSLTDSMQTTLLQSAVSLFASPEGYAGSSVYASIATSSGTFTSIWQTADGYGYGVTSIHCADEEEPGAAAETAREKRDRLNRDTIEVSIDDTMSQPVIGSCEHDPLLLCQTKSFAADITWPEPPPPATAVVDAAIELFSVLLPIQSQASCSRIMNELVQSVKSPKLEKNSGRKAAIFVNASIALALTLENAMTNHFRQSRETMGSPLVSSTLAAFLKDVVIDGDPVLRTAGSQALGRLASLSDTNFLTGQIKTLVDQVVNNRDPYGRAGCALAFGSIYKHVGGLAAGPLLKTTVNILMSLANDPHPVVHFWALTALTQVVNAASLAYAPFVSSTLGMLCKIYLLESHEPEGGTVNNVNIKGNLPVYQVTCQLIDAVITVLGPDIQDSSRTRNLILDLVHEFLLEQDEGICVEAIKCIQHFLMFAPEHVNISDLVTQLRIHLSSSRRPLKLAAINVFYQLVQRDAFAMSKLGGDRLVEDLFGMLDGDSSIDGVRNVITSWLQQTVVHNPSAWIDLCQRIMSRTTASQQASDSVHKNAALADDEGESLSVGMTQDQALPGKGNATSRWRTQLFALQCLHLICTLVARSGRREHLDIPFARRQGLAQSALLVSRVPDLIKMAFTASAAYVTEIRLEGLTVLRDVIEVFAKSPDADYEDALLLEQHQAPITAALTPAFSSDSTPEILSSAIQVCAVFVGCGVVKDISRMGRILKLLTSALEQSKGSEMLSLGDAGELSPNASVMLRISTLSAWAELEVASPLQTYLSEVVKPYRATLATLWVASLRDYASIRADTEVLLESGSASMESPYAGLGREVLLPYYTQAWPIIMQAVATAMKANDPNILAAMDGQETVDTSTQSDKASLRQEPTAMFFALFGLVFEALASSSADSTSTIALRQNAVTALETLKSLVKPEYSGAALLDPVIFDEFTSLCYRMAMTESAAVQVHLAEAVASFSSSQKERLLPPSTSPSDTLPAQVPLTHCLRICAYILQHAISRRDGSRTDSNATSADRIQLVRTGFTAFAIVADAFGPKLKEQTRAVAVSLYAELLKDEKSDIDLAGPTLQSLKALLENPPKPDQQSAVSQYTRMVHGLLSASLLNIDEMRGRSGPMITTKVTNNLLAAALILTVVPPSFGCSRAVIEHYCFLISSKFSESKEMSLTAAHCAKTLIAAGSSGNPLLQHCIKLLLPGMIEYIASVASMADNPASQEGHASAVDEVIKAFYTFFSSVAEPLRPRVLGVLLPAVVLLLDPSKSPPTPIHAQAITHVLAFATSAPAAFKEATGKMDQMPREVLESSVRQALGGKANTPSLPVAKPQISLRTF</sequence>
<gene>
    <name evidence="4" type="ORF">BD410DRAFT_902081</name>
</gene>
<dbReference type="GO" id="GO:0030139">
    <property type="term" value="C:endocytic vesicle"/>
    <property type="evidence" value="ECO:0007669"/>
    <property type="project" value="TreeGrafter"/>
</dbReference>
<dbReference type="GO" id="GO:0005829">
    <property type="term" value="C:cytosol"/>
    <property type="evidence" value="ECO:0007669"/>
    <property type="project" value="GOC"/>
</dbReference>
<dbReference type="SUPFAM" id="SSF48371">
    <property type="entry name" value="ARM repeat"/>
    <property type="match status" value="2"/>
</dbReference>
<dbReference type="GO" id="GO:0006897">
    <property type="term" value="P:endocytosis"/>
    <property type="evidence" value="ECO:0007669"/>
    <property type="project" value="TreeGrafter"/>
</dbReference>
<feature type="region of interest" description="Disordered" evidence="2">
    <location>
        <begin position="253"/>
        <end position="291"/>
    </location>
</feature>
<name>A0A4Y7PLM0_9AGAM</name>
<feature type="domain" description="LAA1-like C-terminal TPR repeats" evidence="3">
    <location>
        <begin position="1838"/>
        <end position="2006"/>
    </location>
</feature>
<dbReference type="Proteomes" id="UP000294933">
    <property type="component" value="Unassembled WGS sequence"/>
</dbReference>
<dbReference type="OrthoDB" id="192608at2759"/>
<accession>A0A4Y7PLM0</accession>
<keyword evidence="5" id="KW-1185">Reference proteome</keyword>
<reference evidence="4 5" key="1">
    <citation type="submission" date="2018-06" db="EMBL/GenBank/DDBJ databases">
        <title>A transcriptomic atlas of mushroom development highlights an independent origin of complex multicellularity.</title>
        <authorList>
            <consortium name="DOE Joint Genome Institute"/>
            <person name="Krizsan K."/>
            <person name="Almasi E."/>
            <person name="Merenyi Z."/>
            <person name="Sahu N."/>
            <person name="Viragh M."/>
            <person name="Koszo T."/>
            <person name="Mondo S."/>
            <person name="Kiss B."/>
            <person name="Balint B."/>
            <person name="Kues U."/>
            <person name="Barry K."/>
            <person name="Hegedus J.C."/>
            <person name="Henrissat B."/>
            <person name="Johnson J."/>
            <person name="Lipzen A."/>
            <person name="Ohm R."/>
            <person name="Nagy I."/>
            <person name="Pangilinan J."/>
            <person name="Yan J."/>
            <person name="Xiong Y."/>
            <person name="Grigoriev I.V."/>
            <person name="Hibbett D.S."/>
            <person name="Nagy L.G."/>
        </authorList>
    </citation>
    <scope>NUCLEOTIDE SEQUENCE [LARGE SCALE GENOMIC DNA]</scope>
    <source>
        <strain evidence="4 5">SZMC22713</strain>
    </source>
</reference>
<dbReference type="EMBL" id="ML170245">
    <property type="protein sequence ID" value="TDL16333.1"/>
    <property type="molecule type" value="Genomic_DNA"/>
</dbReference>
<proteinExistence type="inferred from homology"/>
<dbReference type="VEuPathDB" id="FungiDB:BD410DRAFT_902081"/>
<dbReference type="PANTHER" id="PTHR21663:SF0">
    <property type="entry name" value="HEAT REPEAT-CONTAINING PROTEIN 5B"/>
    <property type="match status" value="1"/>
</dbReference>
<dbReference type="PANTHER" id="PTHR21663">
    <property type="entry name" value="HYPOTHETICAL HEAT DOMAIN-CONTAINING"/>
    <property type="match status" value="1"/>
</dbReference>
<evidence type="ECO:0000256" key="1">
    <source>
        <dbReference type="ARBA" id="ARBA00008304"/>
    </source>
</evidence>
<evidence type="ECO:0000259" key="3">
    <source>
        <dbReference type="Pfam" id="PF25808"/>
    </source>
</evidence>
<dbReference type="InterPro" id="IPR040108">
    <property type="entry name" value="Laa1/Sip1/HEATR5"/>
</dbReference>
<comment type="similarity">
    <text evidence="1">Belongs to the HEATR5 family.</text>
</comment>
<dbReference type="InterPro" id="IPR016024">
    <property type="entry name" value="ARM-type_fold"/>
</dbReference>
<dbReference type="Gene3D" id="1.25.10.10">
    <property type="entry name" value="Leucine-rich Repeat Variant"/>
    <property type="match status" value="2"/>
</dbReference>
<dbReference type="InterPro" id="IPR057981">
    <property type="entry name" value="TPR_LAA1-like_C"/>
</dbReference>
<dbReference type="GO" id="GO:0042147">
    <property type="term" value="P:retrograde transport, endosome to Golgi"/>
    <property type="evidence" value="ECO:0007669"/>
    <property type="project" value="TreeGrafter"/>
</dbReference>